<dbReference type="AlphaFoldDB" id="A0A0H2QWQ5"/>
<keyword evidence="3" id="KW-1185">Reference proteome</keyword>
<reference evidence="2 3" key="1">
    <citation type="submission" date="2015-04" db="EMBL/GenBank/DDBJ databases">
        <title>Complete genome sequence of Schizopora paradoxa KUC8140, a cosmopolitan wood degrader in East Asia.</title>
        <authorList>
            <consortium name="DOE Joint Genome Institute"/>
            <person name="Min B."/>
            <person name="Park H."/>
            <person name="Jang Y."/>
            <person name="Kim J.-J."/>
            <person name="Kim K.H."/>
            <person name="Pangilinan J."/>
            <person name="Lipzen A."/>
            <person name="Riley R."/>
            <person name="Grigoriev I.V."/>
            <person name="Spatafora J.W."/>
            <person name="Choi I.-G."/>
        </authorList>
    </citation>
    <scope>NUCLEOTIDE SEQUENCE [LARGE SCALE GENOMIC DNA]</scope>
    <source>
        <strain evidence="2 3">KUC8140</strain>
    </source>
</reference>
<accession>A0A0H2QWQ5</accession>
<sequence>AAFSLIHRRYSQFRYTLTVYIESSRAELSNVSLLPPTIIMVCFESLQAALSKPPPSNPNNDGTYRELSTTAIIRARRIHTVDMHSHTRYFRARLSNGCKLPLSPGLCIFLASLWVSVVSSVGLFSRQTGWGYRIPAGLAQGKGG</sequence>
<dbReference type="Proteomes" id="UP000053477">
    <property type="component" value="Unassembled WGS sequence"/>
</dbReference>
<dbReference type="InParanoid" id="A0A0H2QWQ5"/>
<protein>
    <submittedName>
        <fullName evidence="2">Uncharacterized protein</fullName>
    </submittedName>
</protein>
<name>A0A0H2QWQ5_9AGAM</name>
<evidence type="ECO:0000256" key="1">
    <source>
        <dbReference type="SAM" id="Phobius"/>
    </source>
</evidence>
<keyword evidence="1" id="KW-0812">Transmembrane</keyword>
<organism evidence="2 3">
    <name type="scientific">Schizopora paradoxa</name>
    <dbReference type="NCBI Taxonomy" id="27342"/>
    <lineage>
        <taxon>Eukaryota</taxon>
        <taxon>Fungi</taxon>
        <taxon>Dikarya</taxon>
        <taxon>Basidiomycota</taxon>
        <taxon>Agaricomycotina</taxon>
        <taxon>Agaricomycetes</taxon>
        <taxon>Hymenochaetales</taxon>
        <taxon>Schizoporaceae</taxon>
        <taxon>Schizopora</taxon>
    </lineage>
</organism>
<evidence type="ECO:0000313" key="3">
    <source>
        <dbReference type="Proteomes" id="UP000053477"/>
    </source>
</evidence>
<feature type="transmembrane region" description="Helical" evidence="1">
    <location>
        <begin position="102"/>
        <end position="124"/>
    </location>
</feature>
<proteinExistence type="predicted"/>
<keyword evidence="1" id="KW-0472">Membrane</keyword>
<dbReference type="EMBL" id="KQ087115">
    <property type="protein sequence ID" value="KLO03734.1"/>
    <property type="molecule type" value="Genomic_DNA"/>
</dbReference>
<keyword evidence="1" id="KW-1133">Transmembrane helix</keyword>
<feature type="non-terminal residue" evidence="2">
    <location>
        <position position="1"/>
    </location>
</feature>
<evidence type="ECO:0000313" key="2">
    <source>
        <dbReference type="EMBL" id="KLO03734.1"/>
    </source>
</evidence>
<gene>
    <name evidence="2" type="ORF">SCHPADRAFT_897586</name>
</gene>